<evidence type="ECO:0000259" key="12">
    <source>
        <dbReference type="Pfam" id="PF02687"/>
    </source>
</evidence>
<gene>
    <name evidence="14" type="ORF">IAC85_00410</name>
</gene>
<keyword evidence="5 10" id="KW-0132">Cell division</keyword>
<evidence type="ECO:0000256" key="1">
    <source>
        <dbReference type="ARBA" id="ARBA00004651"/>
    </source>
</evidence>
<dbReference type="EMBL" id="DVFU01000011">
    <property type="protein sequence ID" value="HIQ64182.1"/>
    <property type="molecule type" value="Genomic_DNA"/>
</dbReference>
<feature type="transmembrane region" description="Helical" evidence="11">
    <location>
        <begin position="271"/>
        <end position="295"/>
    </location>
</feature>
<dbReference type="Pfam" id="PF02687">
    <property type="entry name" value="FtsX"/>
    <property type="match status" value="1"/>
</dbReference>
<evidence type="ECO:0000256" key="8">
    <source>
        <dbReference type="ARBA" id="ARBA00023136"/>
    </source>
</evidence>
<dbReference type="NCBIfam" id="NF038347">
    <property type="entry name" value="FtsX_Gpos"/>
    <property type="match status" value="1"/>
</dbReference>
<evidence type="ECO:0000313" key="15">
    <source>
        <dbReference type="Proteomes" id="UP000886725"/>
    </source>
</evidence>
<keyword evidence="4 10" id="KW-1003">Cell membrane</keyword>
<feature type="transmembrane region" description="Helical" evidence="11">
    <location>
        <begin position="21"/>
        <end position="45"/>
    </location>
</feature>
<dbReference type="PIRSF" id="PIRSF003097">
    <property type="entry name" value="FtsX"/>
    <property type="match status" value="1"/>
</dbReference>
<comment type="function">
    <text evidence="10">Part of the ABC transporter FtsEX involved in asymmetric cellular division facilitating the initiation of sporulation.</text>
</comment>
<sequence length="301" mass="33792">MKLFRIFGMTIRDAFKSVFRNFSLSLASISCITITLVIVTISLIASINVNNFADLIKKDVTMVIFLDSDTTQEQESVIREQLLTIDNINEDSIEFQSKGQIKTEMAATDDTLNDIMGSWSEEENPLKDTFLVQVDDINLIHDTAEEVKQIEHVSSVNYGEGMIERLISAFETVQMVSVWVVIALIVVTVFLIVNTIKLTIYSRKREISIMRVVGASNFTIKTPFVVEGMIFGALGSIIPILLTTYGYLAFYNHCDGQLFSPIIKLVSPEPFIYWVSLAVLVIGMIVGMIGSYQAVRKYLKI</sequence>
<accession>A0A9D0YY95</accession>
<dbReference type="InterPro" id="IPR003838">
    <property type="entry name" value="ABC3_permease_C"/>
</dbReference>
<keyword evidence="8 10" id="KW-0472">Membrane</keyword>
<evidence type="ECO:0000256" key="5">
    <source>
        <dbReference type="ARBA" id="ARBA00022618"/>
    </source>
</evidence>
<dbReference type="Proteomes" id="UP000886725">
    <property type="component" value="Unassembled WGS sequence"/>
</dbReference>
<evidence type="ECO:0000256" key="2">
    <source>
        <dbReference type="ARBA" id="ARBA00007379"/>
    </source>
</evidence>
<evidence type="ECO:0000256" key="10">
    <source>
        <dbReference type="PIRNR" id="PIRNR003097"/>
    </source>
</evidence>
<keyword evidence="9 10" id="KW-0131">Cell cycle</keyword>
<dbReference type="PANTHER" id="PTHR47755:SF1">
    <property type="entry name" value="CELL DIVISION PROTEIN FTSX"/>
    <property type="match status" value="1"/>
</dbReference>
<name>A0A9D0YY95_9FIRM</name>
<protein>
    <recommendedName>
        <fullName evidence="3 10">Cell division protein FtsX</fullName>
    </recommendedName>
</protein>
<comment type="caution">
    <text evidence="14">The sequence shown here is derived from an EMBL/GenBank/DDBJ whole genome shotgun (WGS) entry which is preliminary data.</text>
</comment>
<dbReference type="InterPro" id="IPR004513">
    <property type="entry name" value="FtsX"/>
</dbReference>
<dbReference type="AlphaFoldDB" id="A0A9D0YY95"/>
<reference evidence="14" key="1">
    <citation type="submission" date="2020-10" db="EMBL/GenBank/DDBJ databases">
        <authorList>
            <person name="Gilroy R."/>
        </authorList>
    </citation>
    <scope>NUCLEOTIDE SEQUENCE</scope>
    <source>
        <strain evidence="14">CHK165-10780</strain>
    </source>
</reference>
<keyword evidence="7 11" id="KW-1133">Transmembrane helix</keyword>
<evidence type="ECO:0000256" key="4">
    <source>
        <dbReference type="ARBA" id="ARBA00022475"/>
    </source>
</evidence>
<dbReference type="Gene3D" id="3.30.70.3040">
    <property type="match status" value="1"/>
</dbReference>
<proteinExistence type="inferred from homology"/>
<evidence type="ECO:0000256" key="7">
    <source>
        <dbReference type="ARBA" id="ARBA00022989"/>
    </source>
</evidence>
<reference evidence="14" key="2">
    <citation type="journal article" date="2021" name="PeerJ">
        <title>Extensive microbial diversity within the chicken gut microbiome revealed by metagenomics and culture.</title>
        <authorList>
            <person name="Gilroy R."/>
            <person name="Ravi A."/>
            <person name="Getino M."/>
            <person name="Pursley I."/>
            <person name="Horton D.L."/>
            <person name="Alikhan N.F."/>
            <person name="Baker D."/>
            <person name="Gharbi K."/>
            <person name="Hall N."/>
            <person name="Watson M."/>
            <person name="Adriaenssens E.M."/>
            <person name="Foster-Nyarko E."/>
            <person name="Jarju S."/>
            <person name="Secka A."/>
            <person name="Antonio M."/>
            <person name="Oren A."/>
            <person name="Chaudhuri R.R."/>
            <person name="La Ragione R."/>
            <person name="Hildebrand F."/>
            <person name="Pallen M.J."/>
        </authorList>
    </citation>
    <scope>NUCLEOTIDE SEQUENCE</scope>
    <source>
        <strain evidence="14">CHK165-10780</strain>
    </source>
</reference>
<dbReference type="PROSITE" id="PS51257">
    <property type="entry name" value="PROKAR_LIPOPROTEIN"/>
    <property type="match status" value="1"/>
</dbReference>
<dbReference type="Pfam" id="PF18075">
    <property type="entry name" value="FtsX_ECD"/>
    <property type="match status" value="1"/>
</dbReference>
<evidence type="ECO:0000259" key="13">
    <source>
        <dbReference type="Pfam" id="PF18075"/>
    </source>
</evidence>
<dbReference type="InterPro" id="IPR040690">
    <property type="entry name" value="FtsX_ECD"/>
</dbReference>
<evidence type="ECO:0000256" key="11">
    <source>
        <dbReference type="SAM" id="Phobius"/>
    </source>
</evidence>
<evidence type="ECO:0000256" key="6">
    <source>
        <dbReference type="ARBA" id="ARBA00022692"/>
    </source>
</evidence>
<evidence type="ECO:0000256" key="9">
    <source>
        <dbReference type="ARBA" id="ARBA00023306"/>
    </source>
</evidence>
<feature type="transmembrane region" description="Helical" evidence="11">
    <location>
        <begin position="230"/>
        <end position="251"/>
    </location>
</feature>
<comment type="similarity">
    <text evidence="2 10">Belongs to the ABC-4 integral membrane protein family. FtsX subfamily.</text>
</comment>
<comment type="subcellular location">
    <subcellularLocation>
        <location evidence="1">Cell membrane</location>
        <topology evidence="1">Multi-pass membrane protein</topology>
    </subcellularLocation>
</comment>
<keyword evidence="6 11" id="KW-0812">Transmembrane</keyword>
<dbReference type="InterPro" id="IPR058204">
    <property type="entry name" value="FtsX_firmicutes-type"/>
</dbReference>
<feature type="domain" description="FtsX extracellular" evidence="13">
    <location>
        <begin position="60"/>
        <end position="156"/>
    </location>
</feature>
<evidence type="ECO:0000313" key="14">
    <source>
        <dbReference type="EMBL" id="HIQ64182.1"/>
    </source>
</evidence>
<dbReference type="GO" id="GO:0051301">
    <property type="term" value="P:cell division"/>
    <property type="evidence" value="ECO:0007669"/>
    <property type="project" value="UniProtKB-KW"/>
</dbReference>
<dbReference type="PANTHER" id="PTHR47755">
    <property type="entry name" value="CELL DIVISION PROTEIN FTSX"/>
    <property type="match status" value="1"/>
</dbReference>
<evidence type="ECO:0000256" key="3">
    <source>
        <dbReference type="ARBA" id="ARBA00021907"/>
    </source>
</evidence>
<feature type="transmembrane region" description="Helical" evidence="11">
    <location>
        <begin position="176"/>
        <end position="196"/>
    </location>
</feature>
<organism evidence="14 15">
    <name type="scientific">Candidatus Faecenecus gallistercoris</name>
    <dbReference type="NCBI Taxonomy" id="2840793"/>
    <lineage>
        <taxon>Bacteria</taxon>
        <taxon>Bacillati</taxon>
        <taxon>Bacillota</taxon>
        <taxon>Bacillota incertae sedis</taxon>
        <taxon>Candidatus Faecenecus</taxon>
    </lineage>
</organism>
<dbReference type="GO" id="GO:0005886">
    <property type="term" value="C:plasma membrane"/>
    <property type="evidence" value="ECO:0007669"/>
    <property type="project" value="UniProtKB-SubCell"/>
</dbReference>
<feature type="domain" description="ABC3 transporter permease C-terminal" evidence="12">
    <location>
        <begin position="180"/>
        <end position="298"/>
    </location>
</feature>